<evidence type="ECO:0000259" key="2">
    <source>
        <dbReference type="Pfam" id="PF13460"/>
    </source>
</evidence>
<feature type="transmembrane region" description="Helical" evidence="1">
    <location>
        <begin position="16"/>
        <end position="35"/>
    </location>
</feature>
<protein>
    <submittedName>
        <fullName evidence="3">Uncharacterized conserved protein YbjT, contains NAD(P)-binding and DUF2867 domains</fullName>
    </submittedName>
</protein>
<gene>
    <name evidence="3" type="ORF">SAMN04488121_105313</name>
</gene>
<organism evidence="3 4">
    <name type="scientific">Chitinophaga filiformis</name>
    <name type="common">Myxococcus filiformis</name>
    <name type="synonym">Flexibacter filiformis</name>
    <dbReference type="NCBI Taxonomy" id="104663"/>
    <lineage>
        <taxon>Bacteria</taxon>
        <taxon>Pseudomonadati</taxon>
        <taxon>Bacteroidota</taxon>
        <taxon>Chitinophagia</taxon>
        <taxon>Chitinophagales</taxon>
        <taxon>Chitinophagaceae</taxon>
        <taxon>Chitinophaga</taxon>
    </lineage>
</organism>
<evidence type="ECO:0000313" key="3">
    <source>
        <dbReference type="EMBL" id="SDG63943.1"/>
    </source>
</evidence>
<proteinExistence type="predicted"/>
<dbReference type="Gene3D" id="3.40.50.720">
    <property type="entry name" value="NAD(P)-binding Rossmann-like Domain"/>
    <property type="match status" value="1"/>
</dbReference>
<dbReference type="Pfam" id="PF13460">
    <property type="entry name" value="NAD_binding_10"/>
    <property type="match status" value="1"/>
</dbReference>
<feature type="transmembrane region" description="Helical" evidence="1">
    <location>
        <begin position="169"/>
        <end position="188"/>
    </location>
</feature>
<dbReference type="InterPro" id="IPR016040">
    <property type="entry name" value="NAD(P)-bd_dom"/>
</dbReference>
<dbReference type="STRING" id="104663.SAMN04488121_105313"/>
<dbReference type="Proteomes" id="UP000199045">
    <property type="component" value="Unassembled WGS sequence"/>
</dbReference>
<evidence type="ECO:0000313" key="4">
    <source>
        <dbReference type="Proteomes" id="UP000199045"/>
    </source>
</evidence>
<dbReference type="PANTHER" id="PTHR14097:SF7">
    <property type="entry name" value="OXIDOREDUCTASE HTATIP2"/>
    <property type="match status" value="1"/>
</dbReference>
<reference evidence="3 4" key="1">
    <citation type="submission" date="2016-10" db="EMBL/GenBank/DDBJ databases">
        <authorList>
            <person name="de Groot N.N."/>
        </authorList>
    </citation>
    <scope>NUCLEOTIDE SEQUENCE [LARGE SCALE GENOMIC DNA]</scope>
    <source>
        <strain evidence="3 4">DSM 527</strain>
    </source>
</reference>
<dbReference type="InterPro" id="IPR036291">
    <property type="entry name" value="NAD(P)-bd_dom_sf"/>
</dbReference>
<accession>A0A1G7VW06</accession>
<dbReference type="AlphaFoldDB" id="A0A1G7VW06"/>
<evidence type="ECO:0000256" key="1">
    <source>
        <dbReference type="SAM" id="Phobius"/>
    </source>
</evidence>
<dbReference type="SUPFAM" id="SSF51735">
    <property type="entry name" value="NAD(P)-binding Rossmann-fold domains"/>
    <property type="match status" value="1"/>
</dbReference>
<sequence length="234" mass="26530">MQHSTTDKYNKTMPQTAVVIGATGLTGTTLVTLLLHDPNFSKVKVLLRNPSFKQRPGLEIVLVDFNDEEGFSEALQGDVLFCCIGTTIRQAGTKERFREVDFQIPVRCATLARRHGIQQFQLISAIGANAHARNFYLRTKGEVEHAVEKLGFPSLHIFRPSILIGIRKVFRLKEWLGIVLAMVFYFLWQGRWRKYRPVKAANVARAMLNVAKKAPDGTHVYEYDAIKELAMQGR</sequence>
<keyword evidence="1" id="KW-0812">Transmembrane</keyword>
<feature type="domain" description="NAD(P)-binding" evidence="2">
    <location>
        <begin position="21"/>
        <end position="137"/>
    </location>
</feature>
<keyword evidence="1" id="KW-1133">Transmembrane helix</keyword>
<name>A0A1G7VW06_CHIFI</name>
<keyword evidence="1" id="KW-0472">Membrane</keyword>
<dbReference type="EMBL" id="FNBN01000005">
    <property type="protein sequence ID" value="SDG63943.1"/>
    <property type="molecule type" value="Genomic_DNA"/>
</dbReference>
<dbReference type="PANTHER" id="PTHR14097">
    <property type="entry name" value="OXIDOREDUCTASE HTATIP2"/>
    <property type="match status" value="1"/>
</dbReference>